<evidence type="ECO:0000313" key="5">
    <source>
        <dbReference type="EMBL" id="NBJ94378.1"/>
    </source>
</evidence>
<dbReference type="InterPro" id="IPR050072">
    <property type="entry name" value="Peptidase_M20A"/>
</dbReference>
<protein>
    <submittedName>
        <fullName evidence="5">M20 family peptidase</fullName>
    </submittedName>
</protein>
<dbReference type="PANTHER" id="PTHR43808">
    <property type="entry name" value="ACETYLORNITHINE DEACETYLASE"/>
    <property type="match status" value="1"/>
</dbReference>
<name>A0A9X5BIG5_9FIRM</name>
<dbReference type="GO" id="GO:0046872">
    <property type="term" value="F:metal ion binding"/>
    <property type="evidence" value="ECO:0007669"/>
    <property type="project" value="UniProtKB-KW"/>
</dbReference>
<keyword evidence="6" id="KW-1185">Reference proteome</keyword>
<dbReference type="OrthoDB" id="9761532at2"/>
<dbReference type="RefSeq" id="WP_160561415.1">
    <property type="nucleotide sequence ID" value="NZ_QZDT01000037.1"/>
</dbReference>
<dbReference type="Gene3D" id="3.40.630.10">
    <property type="entry name" value="Zn peptidases"/>
    <property type="match status" value="2"/>
</dbReference>
<reference evidence="5" key="1">
    <citation type="submission" date="2018-09" db="EMBL/GenBank/DDBJ databases">
        <title>Murine metabolic-syndrome-specific gut microbial biobank.</title>
        <authorList>
            <person name="Liu C."/>
        </authorList>
    </citation>
    <scope>NUCLEOTIDE SEQUENCE</scope>
    <source>
        <strain evidence="5">D42-62</strain>
    </source>
</reference>
<dbReference type="InterPro" id="IPR002933">
    <property type="entry name" value="Peptidase_M20"/>
</dbReference>
<dbReference type="SUPFAM" id="SSF53187">
    <property type="entry name" value="Zn-dependent exopeptidases"/>
    <property type="match status" value="1"/>
</dbReference>
<comment type="caution">
    <text evidence="5">The sequence shown here is derived from an EMBL/GenBank/DDBJ whole genome shotgun (WGS) entry which is preliminary data.</text>
</comment>
<accession>A0A9X5BIG5</accession>
<dbReference type="PANTHER" id="PTHR43808:SF31">
    <property type="entry name" value="N-ACETYL-L-CITRULLINE DEACETYLASE"/>
    <property type="match status" value="1"/>
</dbReference>
<evidence type="ECO:0000256" key="1">
    <source>
        <dbReference type="ARBA" id="ARBA00001947"/>
    </source>
</evidence>
<keyword evidence="4" id="KW-0862">Zinc</keyword>
<dbReference type="AlphaFoldDB" id="A0A9X5BIG5"/>
<comment type="cofactor">
    <cofactor evidence="1">
        <name>Zn(2+)</name>
        <dbReference type="ChEBI" id="CHEBI:29105"/>
    </cofactor>
</comment>
<dbReference type="PROSITE" id="PS00758">
    <property type="entry name" value="ARGE_DAPE_CPG2_1"/>
    <property type="match status" value="1"/>
</dbReference>
<dbReference type="InterPro" id="IPR036264">
    <property type="entry name" value="Bact_exopeptidase_dim_dom"/>
</dbReference>
<evidence type="ECO:0000256" key="4">
    <source>
        <dbReference type="ARBA" id="ARBA00022833"/>
    </source>
</evidence>
<keyword evidence="3" id="KW-0378">Hydrolase</keyword>
<evidence type="ECO:0000256" key="2">
    <source>
        <dbReference type="ARBA" id="ARBA00022723"/>
    </source>
</evidence>
<evidence type="ECO:0000256" key="3">
    <source>
        <dbReference type="ARBA" id="ARBA00022801"/>
    </source>
</evidence>
<dbReference type="Proteomes" id="UP001154420">
    <property type="component" value="Unassembled WGS sequence"/>
</dbReference>
<dbReference type="InterPro" id="IPR001261">
    <property type="entry name" value="ArgE/DapE_CS"/>
</dbReference>
<dbReference type="Pfam" id="PF01546">
    <property type="entry name" value="Peptidase_M20"/>
    <property type="match status" value="1"/>
</dbReference>
<dbReference type="SUPFAM" id="SSF55031">
    <property type="entry name" value="Bacterial exopeptidase dimerisation domain"/>
    <property type="match status" value="1"/>
</dbReference>
<proteinExistence type="predicted"/>
<keyword evidence="2" id="KW-0479">Metal-binding</keyword>
<organism evidence="5 6">
    <name type="scientific">Parablautia muri</name>
    <dbReference type="NCBI Taxonomy" id="2320879"/>
    <lineage>
        <taxon>Bacteria</taxon>
        <taxon>Bacillati</taxon>
        <taxon>Bacillota</taxon>
        <taxon>Clostridia</taxon>
        <taxon>Lachnospirales</taxon>
        <taxon>Lachnospiraceae</taxon>
        <taxon>Parablautia</taxon>
    </lineage>
</organism>
<dbReference type="GO" id="GO:0006526">
    <property type="term" value="P:L-arginine biosynthetic process"/>
    <property type="evidence" value="ECO:0007669"/>
    <property type="project" value="TreeGrafter"/>
</dbReference>
<evidence type="ECO:0000313" key="6">
    <source>
        <dbReference type="Proteomes" id="UP001154420"/>
    </source>
</evidence>
<dbReference type="EMBL" id="QZDT01000037">
    <property type="protein sequence ID" value="NBJ94378.1"/>
    <property type="molecule type" value="Genomic_DNA"/>
</dbReference>
<dbReference type="GO" id="GO:0008777">
    <property type="term" value="F:acetylornithine deacetylase activity"/>
    <property type="evidence" value="ECO:0007669"/>
    <property type="project" value="TreeGrafter"/>
</dbReference>
<gene>
    <name evidence="5" type="ORF">D5281_17760</name>
</gene>
<sequence>METLKCWLESQKEKIIEDIGGLVAIESIAESDSVQPPAPFGDKCRQVLDKMLSYAVRDKIALFDHEGYCGSVLIGEGKEEIGIWSHLDVVPAGGDWLYSPFSMEVKDGCLIGRGVQDNKGPAIAVYYTLKYCEEKKLLKNIRVRQIFGCQEECGMGDVDYYLRHNKEPAYSFVADCGFPVCCGEKGICRITLEGQEKIDCISQLEGGVVCNSVPDFARVQLLIGGEKIDISAEGIGGHAASPEGTVNAIGALAEKMKKYTLPKELERAAAFLYQAGSNGYGEKIGIGCEDEISGKLTCNAGVLSLEEGKIRLVLDIRYPVSMTVDDFLPKLTKEALKYGFIVANLSDSKPYYMEKEHPFVQLLMDAWRERTGLEGEPYVMGGGTYARHIPNAVAFGTGMDRDLSALRLPEGHGNCHGADETEVLENLLEAIHIYVNALCKIDRWIGERPQFIN</sequence>